<dbReference type="Pfam" id="PF01614">
    <property type="entry name" value="IclR_C"/>
    <property type="match status" value="1"/>
</dbReference>
<evidence type="ECO:0000313" key="7">
    <source>
        <dbReference type="Proteomes" id="UP000019028"/>
    </source>
</evidence>
<evidence type="ECO:0000259" key="4">
    <source>
        <dbReference type="PROSITE" id="PS51077"/>
    </source>
</evidence>
<accession>W0HUF4</accession>
<dbReference type="OrthoDB" id="9790046at2"/>
<dbReference type="InterPro" id="IPR005471">
    <property type="entry name" value="Tscrpt_reg_IclR_N"/>
</dbReference>
<dbReference type="Pfam" id="PF09339">
    <property type="entry name" value="HTH_IclR"/>
    <property type="match status" value="1"/>
</dbReference>
<evidence type="ECO:0000259" key="5">
    <source>
        <dbReference type="PROSITE" id="PS51078"/>
    </source>
</evidence>
<reference evidence="6 7" key="1">
    <citation type="journal article" date="2014" name="Genome Biol. Evol.">
        <title>Genome degeneration and adaptation in a nascent stage of symbiosis.</title>
        <authorList>
            <person name="Oakeson K.F."/>
            <person name="Gil R."/>
            <person name="Clayton A.L."/>
            <person name="Dunn D.M."/>
            <person name="von Niederhausern A.C."/>
            <person name="Hamil C."/>
            <person name="Aoyagi A."/>
            <person name="Duval B."/>
            <person name="Baca A."/>
            <person name="Silva F.J."/>
            <person name="Vallier A."/>
            <person name="Jackson D.G."/>
            <person name="Latorre A."/>
            <person name="Weiss R.B."/>
            <person name="Heddi A."/>
            <person name="Moya A."/>
            <person name="Dale C."/>
        </authorList>
    </citation>
    <scope>NUCLEOTIDE SEQUENCE [LARGE SCALE GENOMIC DNA]</scope>
    <source>
        <strain evidence="6 7">HS1</strain>
    </source>
</reference>
<feature type="domain" description="HTH iclR-type" evidence="4">
    <location>
        <begin position="19"/>
        <end position="87"/>
    </location>
</feature>
<evidence type="ECO:0000256" key="3">
    <source>
        <dbReference type="ARBA" id="ARBA00023163"/>
    </source>
</evidence>
<dbReference type="PANTHER" id="PTHR30136">
    <property type="entry name" value="HELIX-TURN-HELIX TRANSCRIPTIONAL REGULATOR, ICLR FAMILY"/>
    <property type="match status" value="1"/>
</dbReference>
<dbReference type="HOGENOM" id="CLU_062618_4_3_6"/>
<sequence length="271" mass="29022">MSKSALIPALDSAKRRVRTSGVERALQILDWLQRQQHPATSYEVAKGVGAPLSTIYAVVDDLVAKNLLERQENGAVWLGARLYHYGLTYARNLNLLNVASEEMLALSALCGETVQICGRDDDKMVVLAMAEGRDHFQVSSRVGTRIPLNWSASGRLLAGHLPPPARLALFQRSAQASPTGSAETDAAVLSASAAEALANRLSVQVGESDFSVACIASPICDGAGVCHATMSIVVPANKVAQTELDLANRVRRSAEQVEIRLGWRQPVWAAG</sequence>
<dbReference type="GO" id="GO:0045892">
    <property type="term" value="P:negative regulation of DNA-templated transcription"/>
    <property type="evidence" value="ECO:0007669"/>
    <property type="project" value="TreeGrafter"/>
</dbReference>
<keyword evidence="7" id="KW-1185">Reference proteome</keyword>
<feature type="domain" description="IclR-ED" evidence="5">
    <location>
        <begin position="81"/>
        <end position="263"/>
    </location>
</feature>
<name>W0HUF4_9GAMM</name>
<dbReference type="GO" id="GO:0003677">
    <property type="term" value="F:DNA binding"/>
    <property type="evidence" value="ECO:0007669"/>
    <property type="project" value="UniProtKB-KW"/>
</dbReference>
<keyword evidence="2" id="KW-0238">DNA-binding</keyword>
<dbReference type="EMBL" id="CP006569">
    <property type="protein sequence ID" value="AHF77394.1"/>
    <property type="molecule type" value="Genomic_DNA"/>
</dbReference>
<dbReference type="PANTHER" id="PTHR30136:SF35">
    <property type="entry name" value="HTH-TYPE TRANSCRIPTIONAL REGULATOR RV1719"/>
    <property type="match status" value="1"/>
</dbReference>
<keyword evidence="3" id="KW-0804">Transcription</keyword>
<organism evidence="6 7">
    <name type="scientific">Sodalis praecaptivus</name>
    <dbReference type="NCBI Taxonomy" id="1239307"/>
    <lineage>
        <taxon>Bacteria</taxon>
        <taxon>Pseudomonadati</taxon>
        <taxon>Pseudomonadota</taxon>
        <taxon>Gammaproteobacteria</taxon>
        <taxon>Enterobacterales</taxon>
        <taxon>Bruguierivoracaceae</taxon>
        <taxon>Sodalis</taxon>
    </lineage>
</organism>
<gene>
    <name evidence="6" type="ORF">Sant_2350</name>
</gene>
<dbReference type="Gene3D" id="3.30.450.40">
    <property type="match status" value="1"/>
</dbReference>
<evidence type="ECO:0000313" key="6">
    <source>
        <dbReference type="EMBL" id="AHF77394.1"/>
    </source>
</evidence>
<evidence type="ECO:0000256" key="2">
    <source>
        <dbReference type="ARBA" id="ARBA00023125"/>
    </source>
</evidence>
<dbReference type="SUPFAM" id="SSF46785">
    <property type="entry name" value="Winged helix' DNA-binding domain"/>
    <property type="match status" value="1"/>
</dbReference>
<dbReference type="InterPro" id="IPR036388">
    <property type="entry name" value="WH-like_DNA-bd_sf"/>
</dbReference>
<dbReference type="Gene3D" id="1.10.10.10">
    <property type="entry name" value="Winged helix-like DNA-binding domain superfamily/Winged helix DNA-binding domain"/>
    <property type="match status" value="1"/>
</dbReference>
<dbReference type="SUPFAM" id="SSF55781">
    <property type="entry name" value="GAF domain-like"/>
    <property type="match status" value="1"/>
</dbReference>
<protein>
    <submittedName>
        <fullName evidence="6">Putative transcriptional regulator protein, IclRfamily</fullName>
    </submittedName>
</protein>
<dbReference type="PATRIC" id="fig|1239307.3.peg.2610"/>
<dbReference type="InterPro" id="IPR036390">
    <property type="entry name" value="WH_DNA-bd_sf"/>
</dbReference>
<dbReference type="RefSeq" id="WP_025422534.1">
    <property type="nucleotide sequence ID" value="NZ_CP006569.1"/>
</dbReference>
<dbReference type="AlphaFoldDB" id="W0HUF4"/>
<dbReference type="InterPro" id="IPR029016">
    <property type="entry name" value="GAF-like_dom_sf"/>
</dbReference>
<dbReference type="Proteomes" id="UP000019028">
    <property type="component" value="Chromosome"/>
</dbReference>
<proteinExistence type="predicted"/>
<evidence type="ECO:0000256" key="1">
    <source>
        <dbReference type="ARBA" id="ARBA00023015"/>
    </source>
</evidence>
<dbReference type="InterPro" id="IPR014757">
    <property type="entry name" value="Tscrpt_reg_IclR_C"/>
</dbReference>
<dbReference type="KEGG" id="sod:Sant_2350"/>
<dbReference type="PROSITE" id="PS51078">
    <property type="entry name" value="ICLR_ED"/>
    <property type="match status" value="1"/>
</dbReference>
<dbReference type="GO" id="GO:0003700">
    <property type="term" value="F:DNA-binding transcription factor activity"/>
    <property type="evidence" value="ECO:0007669"/>
    <property type="project" value="TreeGrafter"/>
</dbReference>
<dbReference type="SMART" id="SM00346">
    <property type="entry name" value="HTH_ICLR"/>
    <property type="match status" value="1"/>
</dbReference>
<dbReference type="InterPro" id="IPR050707">
    <property type="entry name" value="HTH_MetabolicPath_Reg"/>
</dbReference>
<keyword evidence="1" id="KW-0805">Transcription regulation</keyword>
<dbReference type="PROSITE" id="PS51077">
    <property type="entry name" value="HTH_ICLR"/>
    <property type="match status" value="1"/>
</dbReference>